<proteinExistence type="predicted"/>
<sequence length="239" mass="27453">MKDQLDAGINIPNQERELLQMPRHSFQDARTACISYEAVHLVILQVINNPNTLLSYPNLMSTQVRTDIRLITDYPYPCENTDNVSVYRLGKYLSCDKFLLHDSRTFRHAKCFKCNKMRHIKSICKTTARYAINNTDICKSDPMNLDDSSKRTLPLLFTSSNALHFQTRMYLPNVAIHDFIVDTVRFKSTISVGRLKSLKHDAITKPSKVSISIITSRKPSILGCYNLKSHYYLHHLVAS</sequence>
<evidence type="ECO:0000313" key="1">
    <source>
        <dbReference type="EMBL" id="VDO77902.1"/>
    </source>
</evidence>
<dbReference type="Proteomes" id="UP000277204">
    <property type="component" value="Unassembled WGS sequence"/>
</dbReference>
<protein>
    <submittedName>
        <fullName evidence="1">Uncharacterized protein</fullName>
    </submittedName>
</protein>
<dbReference type="AlphaFoldDB" id="A0A183LVC1"/>
<dbReference type="EMBL" id="UZAI01003196">
    <property type="protein sequence ID" value="VDO77902.1"/>
    <property type="molecule type" value="Genomic_DNA"/>
</dbReference>
<gene>
    <name evidence="1" type="ORF">SMRZ_LOCUS7746</name>
</gene>
<reference evidence="1 2" key="1">
    <citation type="submission" date="2018-11" db="EMBL/GenBank/DDBJ databases">
        <authorList>
            <consortium name="Pathogen Informatics"/>
        </authorList>
    </citation>
    <scope>NUCLEOTIDE SEQUENCE [LARGE SCALE GENOMIC DNA]</scope>
    <source>
        <strain evidence="1 2">Zambia</strain>
    </source>
</reference>
<keyword evidence="2" id="KW-1185">Reference proteome</keyword>
<organism evidence="1 2">
    <name type="scientific">Schistosoma margrebowiei</name>
    <dbReference type="NCBI Taxonomy" id="48269"/>
    <lineage>
        <taxon>Eukaryota</taxon>
        <taxon>Metazoa</taxon>
        <taxon>Spiralia</taxon>
        <taxon>Lophotrochozoa</taxon>
        <taxon>Platyhelminthes</taxon>
        <taxon>Trematoda</taxon>
        <taxon>Digenea</taxon>
        <taxon>Strigeidida</taxon>
        <taxon>Schistosomatoidea</taxon>
        <taxon>Schistosomatidae</taxon>
        <taxon>Schistosoma</taxon>
    </lineage>
</organism>
<name>A0A183LVC1_9TREM</name>
<evidence type="ECO:0000313" key="2">
    <source>
        <dbReference type="Proteomes" id="UP000277204"/>
    </source>
</evidence>
<accession>A0A183LVC1</accession>